<accession>A0A7V3VT67</accession>
<dbReference type="AlphaFoldDB" id="A0A7V3VT67"/>
<evidence type="ECO:0000256" key="2">
    <source>
        <dbReference type="ARBA" id="ARBA00004806"/>
    </source>
</evidence>
<dbReference type="GO" id="GO:0019379">
    <property type="term" value="P:sulfate assimilation, phosphoadenylyl sulfate reduction by phosphoadenylyl-sulfate reductase (thioredoxin)"/>
    <property type="evidence" value="ECO:0007669"/>
    <property type="project" value="TreeGrafter"/>
</dbReference>
<dbReference type="EC" id="2.7.1.25" evidence="3 7"/>
<dbReference type="GO" id="GO:0005524">
    <property type="term" value="F:ATP binding"/>
    <property type="evidence" value="ECO:0007669"/>
    <property type="project" value="UniProtKB-UniRule"/>
</dbReference>
<evidence type="ECO:0000256" key="6">
    <source>
        <dbReference type="ARBA" id="ARBA00022840"/>
    </source>
</evidence>
<comment type="caution">
    <text evidence="10">The sequence shown here is derived from an EMBL/GenBank/DDBJ whole genome shotgun (WGS) entry which is preliminary data.</text>
</comment>
<dbReference type="NCBIfam" id="NF003013">
    <property type="entry name" value="PRK03846.1"/>
    <property type="match status" value="1"/>
</dbReference>
<protein>
    <recommendedName>
        <fullName evidence="3 7">Adenylyl-sulfate kinase</fullName>
        <ecNumber evidence="3 7">2.7.1.25</ecNumber>
    </recommendedName>
    <alternativeName>
        <fullName evidence="7">APS kinase</fullName>
    </alternativeName>
    <alternativeName>
        <fullName evidence="7">ATP adenosine-5'-phosphosulfate 3'-phosphotransferase</fullName>
    </alternativeName>
    <alternativeName>
        <fullName evidence="7">Adenosine-5'-phosphosulfate kinase</fullName>
    </alternativeName>
</protein>
<dbReference type="PANTHER" id="PTHR42700">
    <property type="entry name" value="SULFATE ADENYLYLTRANSFERASE"/>
    <property type="match status" value="1"/>
</dbReference>
<evidence type="ECO:0000256" key="3">
    <source>
        <dbReference type="ARBA" id="ARBA00012121"/>
    </source>
</evidence>
<dbReference type="GO" id="GO:0070814">
    <property type="term" value="P:hydrogen sulfide biosynthetic process"/>
    <property type="evidence" value="ECO:0007669"/>
    <property type="project" value="UniProtKB-UniRule"/>
</dbReference>
<evidence type="ECO:0000256" key="5">
    <source>
        <dbReference type="ARBA" id="ARBA00022741"/>
    </source>
</evidence>
<dbReference type="UniPathway" id="UPA00140">
    <property type="reaction ID" value="UER00205"/>
</dbReference>
<evidence type="ECO:0000256" key="4">
    <source>
        <dbReference type="ARBA" id="ARBA00022679"/>
    </source>
</evidence>
<evidence type="ECO:0000256" key="8">
    <source>
        <dbReference type="RuleBase" id="RU004347"/>
    </source>
</evidence>
<dbReference type="InterPro" id="IPR050512">
    <property type="entry name" value="Sulf_AdTrans/APS_kinase"/>
</dbReference>
<evidence type="ECO:0000256" key="7">
    <source>
        <dbReference type="HAMAP-Rule" id="MF_00065"/>
    </source>
</evidence>
<dbReference type="NCBIfam" id="TIGR00455">
    <property type="entry name" value="apsK"/>
    <property type="match status" value="1"/>
</dbReference>
<dbReference type="Gene3D" id="3.40.50.300">
    <property type="entry name" value="P-loop containing nucleotide triphosphate hydrolases"/>
    <property type="match status" value="1"/>
</dbReference>
<dbReference type="GO" id="GO:0004020">
    <property type="term" value="F:adenylylsulfate kinase activity"/>
    <property type="evidence" value="ECO:0007669"/>
    <property type="project" value="UniProtKB-UniRule"/>
</dbReference>
<dbReference type="PANTHER" id="PTHR42700:SF1">
    <property type="entry name" value="SULFATE ADENYLYLTRANSFERASE"/>
    <property type="match status" value="1"/>
</dbReference>
<keyword evidence="7 8" id="KW-0418">Kinase</keyword>
<keyword evidence="4 7" id="KW-0808">Transferase</keyword>
<feature type="active site" description="Phosphoserine intermediate" evidence="7">
    <location>
        <position position="86"/>
    </location>
</feature>
<name>A0A7V3VT67_9BACT</name>
<dbReference type="EMBL" id="DTPE01000239">
    <property type="protein sequence ID" value="HGE75678.1"/>
    <property type="molecule type" value="Genomic_DNA"/>
</dbReference>
<gene>
    <name evidence="7 10" type="primary">cysC</name>
    <name evidence="10" type="ORF">ENX73_06090</name>
</gene>
<dbReference type="InterPro" id="IPR059117">
    <property type="entry name" value="APS_kinase_dom"/>
</dbReference>
<dbReference type="GO" id="GO:0010134">
    <property type="term" value="P:sulfate assimilation via adenylyl sulfate reduction"/>
    <property type="evidence" value="ECO:0007669"/>
    <property type="project" value="TreeGrafter"/>
</dbReference>
<proteinExistence type="inferred from homology"/>
<evidence type="ECO:0000313" key="10">
    <source>
        <dbReference type="EMBL" id="HGE75678.1"/>
    </source>
</evidence>
<evidence type="ECO:0000259" key="9">
    <source>
        <dbReference type="Pfam" id="PF01583"/>
    </source>
</evidence>
<dbReference type="GO" id="GO:0005737">
    <property type="term" value="C:cytoplasm"/>
    <property type="evidence" value="ECO:0007669"/>
    <property type="project" value="TreeGrafter"/>
</dbReference>
<reference evidence="10" key="1">
    <citation type="journal article" date="2020" name="mSystems">
        <title>Genome- and Community-Level Interaction Insights into Carbon Utilization and Element Cycling Functions of Hydrothermarchaeota in Hydrothermal Sediment.</title>
        <authorList>
            <person name="Zhou Z."/>
            <person name="Liu Y."/>
            <person name="Xu W."/>
            <person name="Pan J."/>
            <person name="Luo Z.H."/>
            <person name="Li M."/>
        </authorList>
    </citation>
    <scope>NUCLEOTIDE SEQUENCE [LARGE SCALE GENOMIC DNA]</scope>
    <source>
        <strain evidence="10">SpSt-966</strain>
    </source>
</reference>
<evidence type="ECO:0000256" key="1">
    <source>
        <dbReference type="ARBA" id="ARBA00001823"/>
    </source>
</evidence>
<sequence>MKEGFVLWLTGLSGSGKTSISLELEKRFKERGIRYVQRLDGDVVRRELTKDLGFSKEDRDENIRRVGFVAKLLSENGVVTICAFISPYRDVRQEVRNKCKNFIEIFVSCPLEILIKRDPKGLYKKALNGEIKGFTGIDDPYEEPKNPEIIVDTSKESLNDSVEKIISYIDKRGLIYTT</sequence>
<dbReference type="GO" id="GO:0004781">
    <property type="term" value="F:sulfate adenylyltransferase (ATP) activity"/>
    <property type="evidence" value="ECO:0007669"/>
    <property type="project" value="TreeGrafter"/>
</dbReference>
<keyword evidence="7" id="KW-0597">Phosphoprotein</keyword>
<feature type="binding site" evidence="7">
    <location>
        <begin position="11"/>
        <end position="18"/>
    </location>
    <ligand>
        <name>ATP</name>
        <dbReference type="ChEBI" id="CHEBI:30616"/>
    </ligand>
</feature>
<dbReference type="InterPro" id="IPR027417">
    <property type="entry name" value="P-loop_NTPase"/>
</dbReference>
<keyword evidence="5 7" id="KW-0547">Nucleotide-binding</keyword>
<dbReference type="HAMAP" id="MF_00065">
    <property type="entry name" value="Adenylyl_sulf_kinase"/>
    <property type="match status" value="1"/>
</dbReference>
<keyword evidence="6 7" id="KW-0067">ATP-binding</keyword>
<dbReference type="CDD" id="cd02027">
    <property type="entry name" value="APSK"/>
    <property type="match status" value="1"/>
</dbReference>
<comment type="similarity">
    <text evidence="7 8">Belongs to the APS kinase family.</text>
</comment>
<comment type="function">
    <text evidence="7 8">Catalyzes the synthesis of activated sulfate.</text>
</comment>
<dbReference type="SUPFAM" id="SSF52540">
    <property type="entry name" value="P-loop containing nucleoside triphosphate hydrolases"/>
    <property type="match status" value="1"/>
</dbReference>
<feature type="domain" description="APS kinase" evidence="9">
    <location>
        <begin position="4"/>
        <end position="152"/>
    </location>
</feature>
<dbReference type="Pfam" id="PF01583">
    <property type="entry name" value="APS_kinase"/>
    <property type="match status" value="1"/>
</dbReference>
<comment type="catalytic activity">
    <reaction evidence="1 7 8">
        <text>adenosine 5'-phosphosulfate + ATP = 3'-phosphoadenylyl sulfate + ADP + H(+)</text>
        <dbReference type="Rhea" id="RHEA:24152"/>
        <dbReference type="ChEBI" id="CHEBI:15378"/>
        <dbReference type="ChEBI" id="CHEBI:30616"/>
        <dbReference type="ChEBI" id="CHEBI:58243"/>
        <dbReference type="ChEBI" id="CHEBI:58339"/>
        <dbReference type="ChEBI" id="CHEBI:456216"/>
        <dbReference type="EC" id="2.7.1.25"/>
    </reaction>
</comment>
<comment type="pathway">
    <text evidence="2 7 8">Sulfur metabolism; hydrogen sulfide biosynthesis; sulfite from sulfate: step 2/3.</text>
</comment>
<organism evidence="10">
    <name type="scientific">Mesoaciditoga lauensis</name>
    <dbReference type="NCBI Taxonomy" id="1495039"/>
    <lineage>
        <taxon>Bacteria</taxon>
        <taxon>Thermotogati</taxon>
        <taxon>Thermotogota</taxon>
        <taxon>Thermotogae</taxon>
        <taxon>Mesoaciditogales</taxon>
        <taxon>Mesoaciditogaceae</taxon>
        <taxon>Mesoaciditoga</taxon>
    </lineage>
</organism>
<dbReference type="FunFam" id="3.40.50.300:FF:000802">
    <property type="entry name" value="Sulfate adenylyltransferase"/>
    <property type="match status" value="1"/>
</dbReference>
<dbReference type="InterPro" id="IPR002891">
    <property type="entry name" value="APS"/>
</dbReference>
<dbReference type="NCBIfam" id="NF002059">
    <property type="entry name" value="PRK00889.1"/>
    <property type="match status" value="1"/>
</dbReference>
<dbReference type="NCBIfam" id="NF004041">
    <property type="entry name" value="PRK05541.1"/>
    <property type="match status" value="1"/>
</dbReference>